<name>A0ACC0P957_RHOML</name>
<sequence length="431" mass="47295">MAMAMAKLGWLKELAKRKGGMLLKWGGSTTRSGMCAYSSSSPARAGATVYEKKICFCVGADEETYNPRKWYMLDISSSKDKEKEEEEKRGEKLLEIPTPEFRGAYLAYHHEERHSGEDSPVLSPFLELEKGKSSGMCDVLSAVVGSTVFRIGGQLCGGGQGPHYSREVLYCRSPEEGWKTGPQTISGRSEAAVVALHGKIYVFGGHDHPPFDPEAVWGESLDTTFLIGEEGTGGGQAAAAAPAWSRLPDPPSHLGFSKLFAAALGVHEFSGKILVGCTFTDAMCLYDVTQKSWESMDPLISDGGAVFRSPPIVVGTAVYWISYFYLYVYDFVTKKLVELPVGDSEICRLMMETEEILQINLKLLHLAGDIFALLWVGEEVDQGNNSAFLHCAKIQVSTKLRSAFVLSCHCYRFGHLVRLSDMVRLLGCLPL</sequence>
<reference evidence="1" key="1">
    <citation type="submission" date="2022-02" db="EMBL/GenBank/DDBJ databases">
        <title>Plant Genome Project.</title>
        <authorList>
            <person name="Zhang R.-G."/>
        </authorList>
    </citation>
    <scope>NUCLEOTIDE SEQUENCE</scope>
    <source>
        <strain evidence="1">AT1</strain>
    </source>
</reference>
<gene>
    <name evidence="1" type="ORF">RHMOL_Rhmol04G0359300</name>
</gene>
<proteinExistence type="predicted"/>
<dbReference type="Proteomes" id="UP001062846">
    <property type="component" value="Chromosome 4"/>
</dbReference>
<evidence type="ECO:0000313" key="2">
    <source>
        <dbReference type="Proteomes" id="UP001062846"/>
    </source>
</evidence>
<organism evidence="1 2">
    <name type="scientific">Rhododendron molle</name>
    <name type="common">Chinese azalea</name>
    <name type="synonym">Azalea mollis</name>
    <dbReference type="NCBI Taxonomy" id="49168"/>
    <lineage>
        <taxon>Eukaryota</taxon>
        <taxon>Viridiplantae</taxon>
        <taxon>Streptophyta</taxon>
        <taxon>Embryophyta</taxon>
        <taxon>Tracheophyta</taxon>
        <taxon>Spermatophyta</taxon>
        <taxon>Magnoliopsida</taxon>
        <taxon>eudicotyledons</taxon>
        <taxon>Gunneridae</taxon>
        <taxon>Pentapetalae</taxon>
        <taxon>asterids</taxon>
        <taxon>Ericales</taxon>
        <taxon>Ericaceae</taxon>
        <taxon>Ericoideae</taxon>
        <taxon>Rhodoreae</taxon>
        <taxon>Rhododendron</taxon>
    </lineage>
</organism>
<accession>A0ACC0P957</accession>
<evidence type="ECO:0000313" key="1">
    <source>
        <dbReference type="EMBL" id="KAI8561681.1"/>
    </source>
</evidence>
<dbReference type="EMBL" id="CM046391">
    <property type="protein sequence ID" value="KAI8561681.1"/>
    <property type="molecule type" value="Genomic_DNA"/>
</dbReference>
<keyword evidence="2" id="KW-1185">Reference proteome</keyword>
<protein>
    <submittedName>
        <fullName evidence="1">Uncharacterized protein</fullName>
    </submittedName>
</protein>
<comment type="caution">
    <text evidence="1">The sequence shown here is derived from an EMBL/GenBank/DDBJ whole genome shotgun (WGS) entry which is preliminary data.</text>
</comment>